<dbReference type="Proteomes" id="UP000290289">
    <property type="component" value="Chromosome 2"/>
</dbReference>
<dbReference type="FunFam" id="2.60.40.420:FF:000034">
    <property type="entry name" value="Cupredoxin superfamily protein"/>
    <property type="match status" value="1"/>
</dbReference>
<dbReference type="Gene3D" id="2.60.40.420">
    <property type="entry name" value="Cupredoxins - blue copper proteins"/>
    <property type="match status" value="1"/>
</dbReference>
<dbReference type="PANTHER" id="PTHR33021">
    <property type="entry name" value="BLUE COPPER PROTEIN"/>
    <property type="match status" value="1"/>
</dbReference>
<evidence type="ECO:0000256" key="3">
    <source>
        <dbReference type="SAM" id="MobiDB-lite"/>
    </source>
</evidence>
<dbReference type="SUPFAM" id="SSF49503">
    <property type="entry name" value="Cupredoxins"/>
    <property type="match status" value="1"/>
</dbReference>
<protein>
    <recommendedName>
        <fullName evidence="4">Phytocyanin domain-containing protein</fullName>
    </recommendedName>
</protein>
<feature type="compositionally biased region" description="Pro residues" evidence="3">
    <location>
        <begin position="160"/>
        <end position="170"/>
    </location>
</feature>
<feature type="region of interest" description="Disordered" evidence="3">
    <location>
        <begin position="156"/>
        <end position="176"/>
    </location>
</feature>
<gene>
    <name evidence="5" type="ORF">DVH24_017765</name>
</gene>
<dbReference type="Pfam" id="PF02298">
    <property type="entry name" value="Cu_bind_like"/>
    <property type="match status" value="1"/>
</dbReference>
<keyword evidence="6" id="KW-1185">Reference proteome</keyword>
<reference evidence="5 6" key="1">
    <citation type="submission" date="2018-10" db="EMBL/GenBank/DDBJ databases">
        <title>A high-quality apple genome assembly.</title>
        <authorList>
            <person name="Hu J."/>
        </authorList>
    </citation>
    <scope>NUCLEOTIDE SEQUENCE [LARGE SCALE GENOMIC DNA]</scope>
    <source>
        <strain evidence="6">cv. HFTH1</strain>
        <tissue evidence="5">Young leaf</tissue>
    </source>
</reference>
<dbReference type="InterPro" id="IPR008972">
    <property type="entry name" value="Cupredoxin"/>
</dbReference>
<keyword evidence="2" id="KW-0325">Glycoprotein</keyword>
<evidence type="ECO:0000256" key="1">
    <source>
        <dbReference type="ARBA" id="ARBA00023157"/>
    </source>
</evidence>
<name>A0A498KK58_MALDO</name>
<dbReference type="InterPro" id="IPR039391">
    <property type="entry name" value="Phytocyanin-like"/>
</dbReference>
<dbReference type="GO" id="GO:0005886">
    <property type="term" value="C:plasma membrane"/>
    <property type="evidence" value="ECO:0007669"/>
    <property type="project" value="TreeGrafter"/>
</dbReference>
<dbReference type="GO" id="GO:0009055">
    <property type="term" value="F:electron transfer activity"/>
    <property type="evidence" value="ECO:0007669"/>
    <property type="project" value="InterPro"/>
</dbReference>
<keyword evidence="1" id="KW-1015">Disulfide bond</keyword>
<dbReference type="AlphaFoldDB" id="A0A498KK58"/>
<comment type="caution">
    <text evidence="5">The sequence shown here is derived from an EMBL/GenBank/DDBJ whole genome shotgun (WGS) entry which is preliminary data.</text>
</comment>
<proteinExistence type="predicted"/>
<evidence type="ECO:0000259" key="4">
    <source>
        <dbReference type="PROSITE" id="PS51485"/>
    </source>
</evidence>
<dbReference type="PANTHER" id="PTHR33021:SF325">
    <property type="entry name" value="PHYTOCYANIN DOMAIN-CONTAINING PROTEIN"/>
    <property type="match status" value="1"/>
</dbReference>
<sequence>MGSDKKYCQVAFPNTRTKEEEKMIKAMNFRNVMVLAIAVATVATMSHTTAATEYVVGDDLGWTVPPGGAAYYVSWAANHSFVLNDVLHFKFIEGEHTVAMVTKENFEICNTTNPIFELQKPSIIGFTASDTYYFTCTIAGHCAEGQKIAVYFAPSSNTPSPSPSGAPPTPATSLPPVKFVENQCQS</sequence>
<evidence type="ECO:0000256" key="2">
    <source>
        <dbReference type="ARBA" id="ARBA00023180"/>
    </source>
</evidence>
<evidence type="ECO:0000313" key="5">
    <source>
        <dbReference type="EMBL" id="RXI05723.1"/>
    </source>
</evidence>
<dbReference type="PROSITE" id="PS51485">
    <property type="entry name" value="PHYTOCYANIN"/>
    <property type="match status" value="1"/>
</dbReference>
<dbReference type="InterPro" id="IPR003245">
    <property type="entry name" value="Phytocyanin_dom"/>
</dbReference>
<organism evidence="5 6">
    <name type="scientific">Malus domestica</name>
    <name type="common">Apple</name>
    <name type="synonym">Pyrus malus</name>
    <dbReference type="NCBI Taxonomy" id="3750"/>
    <lineage>
        <taxon>Eukaryota</taxon>
        <taxon>Viridiplantae</taxon>
        <taxon>Streptophyta</taxon>
        <taxon>Embryophyta</taxon>
        <taxon>Tracheophyta</taxon>
        <taxon>Spermatophyta</taxon>
        <taxon>Magnoliopsida</taxon>
        <taxon>eudicotyledons</taxon>
        <taxon>Gunneridae</taxon>
        <taxon>Pentapetalae</taxon>
        <taxon>rosids</taxon>
        <taxon>fabids</taxon>
        <taxon>Rosales</taxon>
        <taxon>Rosaceae</taxon>
        <taxon>Amygdaloideae</taxon>
        <taxon>Maleae</taxon>
        <taxon>Malus</taxon>
    </lineage>
</organism>
<feature type="domain" description="Phytocyanin" evidence="4">
    <location>
        <begin position="52"/>
        <end position="154"/>
    </location>
</feature>
<accession>A0A498KK58</accession>
<dbReference type="EMBL" id="RDQH01000328">
    <property type="protein sequence ID" value="RXI05723.1"/>
    <property type="molecule type" value="Genomic_DNA"/>
</dbReference>
<evidence type="ECO:0000313" key="6">
    <source>
        <dbReference type="Proteomes" id="UP000290289"/>
    </source>
</evidence>